<organism evidence="4 5">
    <name type="scientific">Acidothermus cellulolyticus (strain ATCC 43068 / DSM 8971 / 11B)</name>
    <dbReference type="NCBI Taxonomy" id="351607"/>
    <lineage>
        <taxon>Bacteria</taxon>
        <taxon>Bacillati</taxon>
        <taxon>Actinomycetota</taxon>
        <taxon>Actinomycetes</taxon>
        <taxon>Acidothermales</taxon>
        <taxon>Acidothermaceae</taxon>
        <taxon>Acidothermus</taxon>
    </lineage>
</organism>
<keyword evidence="5" id="KW-1185">Reference proteome</keyword>
<evidence type="ECO:0008006" key="6">
    <source>
        <dbReference type="Google" id="ProtNLM"/>
    </source>
</evidence>
<dbReference type="RefSeq" id="WP_011720036.1">
    <property type="nucleotide sequence ID" value="NC_008578.1"/>
</dbReference>
<dbReference type="PANTHER" id="PTHR34580:SF1">
    <property type="entry name" value="PROTEIN PAFC"/>
    <property type="match status" value="1"/>
</dbReference>
<accession>A0LU63</accession>
<dbReference type="AlphaFoldDB" id="A0LU63"/>
<name>A0LU63_ACIC1</name>
<dbReference type="InterPro" id="IPR051534">
    <property type="entry name" value="CBASS_pafABC_assoc_protein"/>
</dbReference>
<dbReference type="PIRSF" id="PIRSF016838">
    <property type="entry name" value="PafC"/>
    <property type="match status" value="1"/>
</dbReference>
<protein>
    <recommendedName>
        <fullName evidence="6">Transcriptional regulator-like protein</fullName>
    </recommendedName>
</protein>
<dbReference type="InterPro" id="IPR026881">
    <property type="entry name" value="WYL_dom"/>
</dbReference>
<evidence type="ECO:0000313" key="4">
    <source>
        <dbReference type="EMBL" id="ABK52973.1"/>
    </source>
</evidence>
<dbReference type="KEGG" id="ace:Acel_1201"/>
<dbReference type="EMBL" id="CP000481">
    <property type="protein sequence ID" value="ABK52973.1"/>
    <property type="molecule type" value="Genomic_DNA"/>
</dbReference>
<evidence type="ECO:0000259" key="3">
    <source>
        <dbReference type="Pfam" id="PF25583"/>
    </source>
</evidence>
<evidence type="ECO:0000259" key="1">
    <source>
        <dbReference type="Pfam" id="PF13280"/>
    </source>
</evidence>
<evidence type="ECO:0000313" key="5">
    <source>
        <dbReference type="Proteomes" id="UP000008221"/>
    </source>
</evidence>
<proteinExistence type="predicted"/>
<dbReference type="Proteomes" id="UP000008221">
    <property type="component" value="Chromosome"/>
</dbReference>
<gene>
    <name evidence="4" type="ordered locus">Acel_1201</name>
</gene>
<sequence length="329" mass="36260">MAANSTVHLARLLSLVPYLIRHPGARLGEVAQTFGVTEAELRRDLNLIFVCGLPGYYPDDLIEVDIADDDTITIRNADTISAPLRLTRDEALPLIVALRMLADLPGLIDREAVDSALAKLESAMQDAARDAPVAVDVETVPDPTVSAAVHEALQQRRRLHLSYYVPSRDEVTEREVDPLRVEVVDGRTYLEAWCWRADALRLFRLDRIAAAKVLDVPAEPPSDIAPRDLDAGLFQPGPGAVEVTLRLAPEARWVVEYYACDRIEAEPDGGLTVTLRTPDTRWVRRLALRLGQTGRILAPGDLAAQVRDDARAALEAYRTLSLDTPTDPN</sequence>
<dbReference type="HOGENOM" id="CLU_041141_2_0_11"/>
<dbReference type="InterPro" id="IPR057727">
    <property type="entry name" value="WCX_dom"/>
</dbReference>
<feature type="domain" description="PafC HTH" evidence="2">
    <location>
        <begin position="8"/>
        <end position="121"/>
    </location>
</feature>
<dbReference type="STRING" id="351607.Acel_1201"/>
<reference evidence="4 5" key="1">
    <citation type="journal article" date="2009" name="Genome Res.">
        <title>Complete genome of the cellulolytic thermophile Acidothermus cellulolyticus 11B provides insights into its ecophysiological and evolutionary adaptations.</title>
        <authorList>
            <person name="Barabote R.D."/>
            <person name="Xie G."/>
            <person name="Leu D.H."/>
            <person name="Normand P."/>
            <person name="Necsulea A."/>
            <person name="Daubin V."/>
            <person name="Medigue C."/>
            <person name="Adney W.S."/>
            <person name="Xu X.C."/>
            <person name="Lapidus A."/>
            <person name="Parales R.E."/>
            <person name="Detter C."/>
            <person name="Pujic P."/>
            <person name="Bruce D."/>
            <person name="Lavire C."/>
            <person name="Challacombe J.F."/>
            <person name="Brettin T.S."/>
            <person name="Berry A.M."/>
        </authorList>
    </citation>
    <scope>NUCLEOTIDE SEQUENCE [LARGE SCALE GENOMIC DNA]</scope>
    <source>
        <strain evidence="5">ATCC 43068 / DSM 8971 / 11B</strain>
    </source>
</reference>
<dbReference type="Pfam" id="PF25583">
    <property type="entry name" value="WCX"/>
    <property type="match status" value="1"/>
</dbReference>
<dbReference type="InterPro" id="IPR043839">
    <property type="entry name" value="PafC_HTH"/>
</dbReference>
<evidence type="ECO:0000259" key="2">
    <source>
        <dbReference type="Pfam" id="PF19187"/>
    </source>
</evidence>
<feature type="domain" description="WCX" evidence="3">
    <location>
        <begin position="240"/>
        <end position="314"/>
    </location>
</feature>
<dbReference type="InParanoid" id="A0LU63"/>
<dbReference type="eggNOG" id="COG2378">
    <property type="taxonomic scope" value="Bacteria"/>
</dbReference>
<dbReference type="Pfam" id="PF13280">
    <property type="entry name" value="WYL"/>
    <property type="match status" value="1"/>
</dbReference>
<feature type="domain" description="WYL" evidence="1">
    <location>
        <begin position="147"/>
        <end position="213"/>
    </location>
</feature>
<dbReference type="InterPro" id="IPR028349">
    <property type="entry name" value="PafC-like"/>
</dbReference>
<dbReference type="Pfam" id="PF19187">
    <property type="entry name" value="HTH_PafC"/>
    <property type="match status" value="1"/>
</dbReference>
<dbReference type="PANTHER" id="PTHR34580">
    <property type="match status" value="1"/>
</dbReference>
<dbReference type="PROSITE" id="PS52050">
    <property type="entry name" value="WYL"/>
    <property type="match status" value="1"/>
</dbReference>